<keyword evidence="2" id="KW-0997">Cell inner membrane</keyword>
<evidence type="ECO:0000256" key="3">
    <source>
        <dbReference type="ARBA" id="ARBA00023224"/>
    </source>
</evidence>
<dbReference type="STRING" id="1549855.AY555_06295"/>
<accession>A0A143DDM6</accession>
<dbReference type="InterPro" id="IPR004089">
    <property type="entry name" value="MCPsignal_dom"/>
</dbReference>
<dbReference type="InterPro" id="IPR000727">
    <property type="entry name" value="T_SNARE_dom"/>
</dbReference>
<gene>
    <name evidence="5" type="ORF">AY555_06295</name>
</gene>
<evidence type="ECO:0000313" key="5">
    <source>
        <dbReference type="EMBL" id="AMW34851.1"/>
    </source>
</evidence>
<proteinExistence type="inferred from homology"/>
<dbReference type="Pfam" id="PF00672">
    <property type="entry name" value="HAMP"/>
    <property type="match status" value="1"/>
</dbReference>
<dbReference type="GeneID" id="53316765"/>
<dbReference type="PROSITE" id="PS50885">
    <property type="entry name" value="HAMP"/>
    <property type="match status" value="1"/>
</dbReference>
<dbReference type="GO" id="GO:0007165">
    <property type="term" value="P:signal transduction"/>
    <property type="evidence" value="ECO:0007669"/>
    <property type="project" value="UniProtKB-KW"/>
</dbReference>
<evidence type="ECO:0000256" key="4">
    <source>
        <dbReference type="ARBA" id="ARBA00029447"/>
    </source>
</evidence>
<name>A0A143DDM6_9PROT</name>
<dbReference type="GO" id="GO:0005886">
    <property type="term" value="C:plasma membrane"/>
    <property type="evidence" value="ECO:0007669"/>
    <property type="project" value="UniProtKB-SubCell"/>
</dbReference>
<evidence type="ECO:0000313" key="6">
    <source>
        <dbReference type="Proteomes" id="UP000076066"/>
    </source>
</evidence>
<reference evidence="5 6" key="1">
    <citation type="submission" date="2016-02" db="EMBL/GenBank/DDBJ databases">
        <title>Complete Genome of H5569, the type strain of the newly described species Haematospirillium jordaniae.</title>
        <authorList>
            <person name="Nicholson A.C."/>
            <person name="Humrighouse B.W."/>
            <person name="Loparov V."/>
            <person name="McQuiston J.R."/>
        </authorList>
    </citation>
    <scope>NUCLEOTIDE SEQUENCE [LARGE SCALE GENOMIC DNA]</scope>
    <source>
        <strain evidence="5 6">H5569</strain>
    </source>
</reference>
<dbReference type="RefSeq" id="WP_066134861.1">
    <property type="nucleotide sequence ID" value="NZ_CP014525.1"/>
</dbReference>
<dbReference type="CDD" id="cd06225">
    <property type="entry name" value="HAMP"/>
    <property type="match status" value="1"/>
</dbReference>
<dbReference type="PROSITE" id="PS50111">
    <property type="entry name" value="CHEMOTAXIS_TRANSDUC_2"/>
    <property type="match status" value="1"/>
</dbReference>
<dbReference type="Proteomes" id="UP000076066">
    <property type="component" value="Chromosome"/>
</dbReference>
<dbReference type="Pfam" id="PF00015">
    <property type="entry name" value="MCPsignal"/>
    <property type="match status" value="1"/>
</dbReference>
<dbReference type="EMBL" id="CP014525">
    <property type="protein sequence ID" value="AMW34851.1"/>
    <property type="molecule type" value="Genomic_DNA"/>
</dbReference>
<comment type="similarity">
    <text evidence="4">Belongs to the methyl-accepting chemotaxis (MCP) protein family.</text>
</comment>
<dbReference type="SMART" id="SM01358">
    <property type="entry name" value="HBM"/>
    <property type="match status" value="1"/>
</dbReference>
<dbReference type="KEGG" id="hjo:AY555_06295"/>
<keyword evidence="2" id="KW-1003">Cell membrane</keyword>
<comment type="subcellular location">
    <subcellularLocation>
        <location evidence="1">Cell inner membrane</location>
        <topology evidence="1">Multi-pass membrane protein</topology>
    </subcellularLocation>
</comment>
<evidence type="ECO:0000256" key="1">
    <source>
        <dbReference type="ARBA" id="ARBA00004429"/>
    </source>
</evidence>
<dbReference type="AlphaFoldDB" id="A0A143DDM6"/>
<organism evidence="5 6">
    <name type="scientific">Haematospirillum jordaniae</name>
    <dbReference type="NCBI Taxonomy" id="1549855"/>
    <lineage>
        <taxon>Bacteria</taxon>
        <taxon>Pseudomonadati</taxon>
        <taxon>Pseudomonadota</taxon>
        <taxon>Alphaproteobacteria</taxon>
        <taxon>Rhodospirillales</taxon>
        <taxon>Novispirillaceae</taxon>
        <taxon>Haematospirillum</taxon>
    </lineage>
</organism>
<protein>
    <submittedName>
        <fullName evidence="5">Uncharacterized protein</fullName>
    </submittedName>
</protein>
<dbReference type="SUPFAM" id="SSF158472">
    <property type="entry name" value="HAMP domain-like"/>
    <property type="match status" value="1"/>
</dbReference>
<keyword evidence="6" id="KW-1185">Reference proteome</keyword>
<keyword evidence="3" id="KW-0807">Transducer</keyword>
<dbReference type="SMART" id="SM00283">
    <property type="entry name" value="MA"/>
    <property type="match status" value="1"/>
</dbReference>
<dbReference type="SUPFAM" id="SSF58104">
    <property type="entry name" value="Methyl-accepting chemotaxis protein (MCP) signaling domain"/>
    <property type="match status" value="1"/>
</dbReference>
<dbReference type="PROSITE" id="PS50192">
    <property type="entry name" value="T_SNARE"/>
    <property type="match status" value="1"/>
</dbReference>
<evidence type="ECO:0000256" key="2">
    <source>
        <dbReference type="ARBA" id="ARBA00022519"/>
    </source>
</evidence>
<dbReference type="InterPro" id="IPR032255">
    <property type="entry name" value="HBM"/>
</dbReference>
<dbReference type="PANTHER" id="PTHR32089:SF112">
    <property type="entry name" value="LYSOZYME-LIKE PROTEIN-RELATED"/>
    <property type="match status" value="1"/>
</dbReference>
<dbReference type="PANTHER" id="PTHR32089">
    <property type="entry name" value="METHYL-ACCEPTING CHEMOTAXIS PROTEIN MCPB"/>
    <property type="match status" value="1"/>
</dbReference>
<dbReference type="OrthoDB" id="3289104at2"/>
<dbReference type="InterPro" id="IPR003660">
    <property type="entry name" value="HAMP_dom"/>
</dbReference>
<dbReference type="Gene3D" id="6.10.340.10">
    <property type="match status" value="1"/>
</dbReference>
<dbReference type="SMART" id="SM00304">
    <property type="entry name" value="HAMP"/>
    <property type="match status" value="1"/>
</dbReference>
<dbReference type="Gene3D" id="1.10.287.950">
    <property type="entry name" value="Methyl-accepting chemotaxis protein"/>
    <property type="match status" value="1"/>
</dbReference>
<keyword evidence="2" id="KW-0472">Membrane</keyword>
<sequence>MFLRKARIELQLGLIVGAIVIGFVPMWGLSRWQEHTIHQASERQNNARSIRDSVEDIRYNFLNARRREKDFFLRLNEKEVSHHATITEEILSDFKALEAKLDQEQAANAASATEKFKTYNTKFQSIVEMWKTVGLKETEGLRGDLEKRAIAAGSETTIKTSASLMARYLDLRRLEKDVMLYSRQGDIEEFRKDTADLLTATNNSAVIADWLKLFDQYVAISGTLAKETSSLSKLFAEAEPFLEALIERARNDVAAARAAQDETMATSQLISSITMMVILTVVVCITIIVALSISRPLAQMTTAMEKISGGNLSVDIPAVGWKNAIGQMAAALVVFRDNALEVKRLNAMAESNRVRTDSERRAMMEKLAEEFQTTAGAMVETMVSMISQIGDQIRSVANDAKMVLERADASSRSAGSASHNVEAVAAATEELTASIGAISEQVERSAGLAHKASDSARITIQRVESLSTAAVRIGEVVSMITAIADQTNLLALNATIEAARAGEAGKGFAVVANEVKGLATQTGRATEEIVRQVGAVQAATEEAVQAINAIAGNVHNINDNIAAISTAVSEQGAATREISNNVINAVSATSEVSDNIREVASLANTTSKATHILDGTIIDLRSKASALQDSVTQFLGYVRGDK</sequence>